<proteinExistence type="predicted"/>
<accession>A0A366D761</accession>
<reference evidence="1 2" key="1">
    <citation type="submission" date="2018-06" db="EMBL/GenBank/DDBJ databases">
        <title>Genomic Encyclopedia of Type Strains, Phase III (KMG-III): the genomes of soil and plant-associated and newly described type strains.</title>
        <authorList>
            <person name="Whitman W."/>
        </authorList>
    </citation>
    <scope>NUCLEOTIDE SEQUENCE [LARGE SCALE GENOMIC DNA]</scope>
    <source>
        <strain evidence="1 2">CECT 7732</strain>
    </source>
</reference>
<evidence type="ECO:0000313" key="2">
    <source>
        <dbReference type="Proteomes" id="UP000252086"/>
    </source>
</evidence>
<comment type="caution">
    <text evidence="1">The sequence shown here is derived from an EMBL/GenBank/DDBJ whole genome shotgun (WGS) entry which is preliminary data.</text>
</comment>
<name>A0A366D761_9GAMM</name>
<dbReference type="Pfam" id="PF05742">
    <property type="entry name" value="TANGO2"/>
    <property type="match status" value="1"/>
</dbReference>
<evidence type="ECO:0000313" key="1">
    <source>
        <dbReference type="EMBL" id="RBO85877.1"/>
    </source>
</evidence>
<dbReference type="RefSeq" id="WP_113872783.1">
    <property type="nucleotide sequence ID" value="NZ_QNRF01000001.1"/>
</dbReference>
<dbReference type="Proteomes" id="UP000252086">
    <property type="component" value="Unassembled WGS sequence"/>
</dbReference>
<dbReference type="InterPro" id="IPR008551">
    <property type="entry name" value="TANGO2"/>
</dbReference>
<dbReference type="OrthoDB" id="1113830at2"/>
<organism evidence="1 2">
    <name type="scientific">Marinomonas aquiplantarum</name>
    <dbReference type="NCBI Taxonomy" id="491951"/>
    <lineage>
        <taxon>Bacteria</taxon>
        <taxon>Pseudomonadati</taxon>
        <taxon>Pseudomonadota</taxon>
        <taxon>Gammaproteobacteria</taxon>
        <taxon>Oceanospirillales</taxon>
        <taxon>Oceanospirillaceae</taxon>
        <taxon>Marinomonas</taxon>
    </lineage>
</organism>
<dbReference type="AlphaFoldDB" id="A0A366D761"/>
<gene>
    <name evidence="1" type="ORF">DFP76_101152</name>
</gene>
<protein>
    <submittedName>
        <fullName evidence="1">Transport and Golgi organization protein 2</fullName>
    </submittedName>
</protein>
<keyword evidence="2" id="KW-1185">Reference proteome</keyword>
<sequence>MCSVSWCINEQGYQIYFNRDEQKTRPEALPPNRLHFSGVEVLMPIDPVGQGSWISTNNAGLSLCLLNNYQGKIAATPIISRGLLLSRLAKHTCLNDVEQALRNIRLNKFAPFILLSFDLSLCEGRTSAQAFHWDGEALSIGTMASPVFSSAVALGPVTEYRKAAYLDTVGSKASHAARLAFHCHHHEEQGYKSICLHREDAQTVSFTHVSVTPTEQHMSYVAGSPCDHLTASSLAQNRLSLSKQTAMSEAS</sequence>
<dbReference type="EMBL" id="QNRF01000001">
    <property type="protein sequence ID" value="RBO85877.1"/>
    <property type="molecule type" value="Genomic_DNA"/>
</dbReference>